<feature type="domain" description="DUF7507" evidence="3">
    <location>
        <begin position="673"/>
        <end position="770"/>
    </location>
</feature>
<sequence>MGPRAVSGVDNPGGTYTGDGWMRLTDNRGNLATSLLWDVPFPATTGFTIDVDYRQAGGNQHCQGAAGCRTGDGMSVYLVDGAVDVSPGAFGGGLGYAGNEVTCGVVGGYMGIGLDVYGNYARPTAFADGGPGVSPSTLGIRGSGTQPCDAEASYPWIDGAPVPGLWTGVTGSTADPADVDGSLYRHLRVVVLPQGDARVVTVYLSAPTPKEQPHGALTEVLQTDIASVPGQVDPAPTLKLGFGASTGGATNFHDIRDIRVTALADASITTSLAPGTPGRPDLPPGTFLPGDPVSFVVTATNEGPTAIGDPPDGVARVLDDLSELPIADVTWTCTPVGDAECVTPGGTGPVVQADWVAAAGSGVQLLVTGTVAPDASPADYANEAVVPTDFDAGTVGQDGTPVQLDGGATDPDTSNNTTTLPFAVAGPLFAQTKTAAPAQVAVGQPVTYTVTVRNDGLAPGTATLLDTPPGIVVVTEATCSASADGVCTVAVADGTVTGMLGLDPGQEATFVLTGTAQAVGDATNAATVTPTTPGCATGCGGGTATAVADVLPTSLALTKTATADGLPVVVLSAGSQVDYTYEVVNTGQLPLEGLTVVETDFTGAGTLAPPTCALTRLEPGEGTTCTTTYVVQQEDVDAGGFVNAAVAEATAPASTVVTRSAEARLALPVPSRPALALTKTATVVDADADGRVSVGDTVEWRFVVANTGNATLADAAVADATAGPVTCASTTLLPAATTTCTAPGHVVTAADAARGHVRNTATQHRHRERDRPPRDGRRVRAVDRDRPRRGAERPAVTRACPGSGIVVGPATQDGCRPRRRGGSRRGVRRRGGPARAPSPLRRDGRDGLDVERPPDHGVARVRRVAVEVLLGDVDHGELREVEAVGHVEAALRAVEHAEAHEAAEVLGEQPHLAVGAVGRGGVEGDDDLPPTVGPLLDARVAARTLPVGQRVERRARDGRLGWLGLATLPQDAAGHADEERGARRGGGGHPAAPAPRLERDDDARRARVRGALPAGLAPSGDGSARPVGAVAGRAAGSGERRGGGRRGRSRAGGRGVEVGAHRGQAELGVHAGPHGGGGRVEGVGRVRAVERACHAREPGDRLGAPRAGGQVGARVVVEHVLAEREEREGLVIDVLHRPPPIGRAAGSGFVARDS</sequence>
<dbReference type="Pfam" id="PF01345">
    <property type="entry name" value="DUF11"/>
    <property type="match status" value="1"/>
</dbReference>
<feature type="domain" description="DUF7507" evidence="3">
    <location>
        <begin position="554"/>
        <end position="659"/>
    </location>
</feature>
<feature type="region of interest" description="Disordered" evidence="1">
    <location>
        <begin position="751"/>
        <end position="854"/>
    </location>
</feature>
<dbReference type="EMBL" id="WMKA01000004">
    <property type="protein sequence ID" value="MTG87874.1"/>
    <property type="molecule type" value="Genomic_DNA"/>
</dbReference>
<feature type="region of interest" description="Disordered" evidence="1">
    <location>
        <begin position="971"/>
        <end position="1057"/>
    </location>
</feature>
<dbReference type="InterPro" id="IPR013783">
    <property type="entry name" value="Ig-like_fold"/>
</dbReference>
<dbReference type="GO" id="GO:0005975">
    <property type="term" value="P:carbohydrate metabolic process"/>
    <property type="evidence" value="ECO:0007669"/>
    <property type="project" value="UniProtKB-ARBA"/>
</dbReference>
<feature type="compositionally biased region" description="Basic and acidic residues" evidence="1">
    <location>
        <begin position="996"/>
        <end position="1005"/>
    </location>
</feature>
<comment type="caution">
    <text evidence="4">The sequence shown here is derived from an EMBL/GenBank/DDBJ whole genome shotgun (WGS) entry which is preliminary data.</text>
</comment>
<dbReference type="InterPro" id="IPR055354">
    <property type="entry name" value="DUF7507"/>
</dbReference>
<dbReference type="AlphaFoldDB" id="A0A6N7ZEK1"/>
<evidence type="ECO:0000259" key="2">
    <source>
        <dbReference type="Pfam" id="PF01345"/>
    </source>
</evidence>
<protein>
    <submittedName>
        <fullName evidence="4">Uncharacterized protein</fullName>
    </submittedName>
</protein>
<evidence type="ECO:0000259" key="3">
    <source>
        <dbReference type="Pfam" id="PF24346"/>
    </source>
</evidence>
<feature type="compositionally biased region" description="Low complexity" evidence="1">
    <location>
        <begin position="1022"/>
        <end position="1037"/>
    </location>
</feature>
<evidence type="ECO:0000313" key="5">
    <source>
        <dbReference type="Proteomes" id="UP000440668"/>
    </source>
</evidence>
<feature type="compositionally biased region" description="Basic and acidic residues" evidence="1">
    <location>
        <begin position="840"/>
        <end position="854"/>
    </location>
</feature>
<name>A0A6N7ZEK1_9MICO</name>
<evidence type="ECO:0000313" key="4">
    <source>
        <dbReference type="EMBL" id="MTG87874.1"/>
    </source>
</evidence>
<dbReference type="SUPFAM" id="SSF49899">
    <property type="entry name" value="Concanavalin A-like lectins/glucanases"/>
    <property type="match status" value="1"/>
</dbReference>
<feature type="domain" description="DUF11" evidence="2">
    <location>
        <begin position="432"/>
        <end position="532"/>
    </location>
</feature>
<dbReference type="InterPro" id="IPR051172">
    <property type="entry name" value="Chlamydia_OmcB"/>
</dbReference>
<dbReference type="InterPro" id="IPR001434">
    <property type="entry name" value="OmcB-like_DUF11"/>
</dbReference>
<accession>A0A6N7ZEK1</accession>
<feature type="compositionally biased region" description="Basic residues" evidence="1">
    <location>
        <begin position="817"/>
        <end position="832"/>
    </location>
</feature>
<dbReference type="Gene3D" id="2.60.120.200">
    <property type="match status" value="1"/>
</dbReference>
<gene>
    <name evidence="4" type="ORF">GJV82_02730</name>
</gene>
<dbReference type="Pfam" id="PF24346">
    <property type="entry name" value="DUF7507"/>
    <property type="match status" value="2"/>
</dbReference>
<dbReference type="InterPro" id="IPR013320">
    <property type="entry name" value="ConA-like_dom_sf"/>
</dbReference>
<feature type="compositionally biased region" description="Basic and acidic residues" evidence="1">
    <location>
        <begin position="769"/>
        <end position="792"/>
    </location>
</feature>
<proteinExistence type="predicted"/>
<dbReference type="InterPro" id="IPR047589">
    <property type="entry name" value="DUF11_rpt"/>
</dbReference>
<dbReference type="PANTHER" id="PTHR34819">
    <property type="entry name" value="LARGE CYSTEINE-RICH PERIPLASMIC PROTEIN OMCB"/>
    <property type="match status" value="1"/>
</dbReference>
<dbReference type="Gene3D" id="2.60.40.10">
    <property type="entry name" value="Immunoglobulins"/>
    <property type="match status" value="1"/>
</dbReference>
<evidence type="ECO:0000256" key="1">
    <source>
        <dbReference type="SAM" id="MobiDB-lite"/>
    </source>
</evidence>
<organism evidence="4 5">
    <name type="scientific">Cellulosimicrobium composti</name>
    <dbReference type="NCBI Taxonomy" id="2672572"/>
    <lineage>
        <taxon>Bacteria</taxon>
        <taxon>Bacillati</taxon>
        <taxon>Actinomycetota</taxon>
        <taxon>Actinomycetes</taxon>
        <taxon>Micrococcales</taxon>
        <taxon>Promicromonosporaceae</taxon>
        <taxon>Cellulosimicrobium</taxon>
    </lineage>
</organism>
<dbReference type="NCBIfam" id="TIGR01451">
    <property type="entry name" value="B_ant_repeat"/>
    <property type="match status" value="1"/>
</dbReference>
<reference evidence="4 5" key="1">
    <citation type="submission" date="2019-11" db="EMBL/GenBank/DDBJ databases">
        <title>Cellulosimicrobium composti sp. nov. isolated from a compost.</title>
        <authorList>
            <person name="Yang Y."/>
        </authorList>
    </citation>
    <scope>NUCLEOTIDE SEQUENCE [LARGE SCALE GENOMIC DNA]</scope>
    <source>
        <strain evidence="4 5">BIT-GX5</strain>
    </source>
</reference>
<dbReference type="Proteomes" id="UP000440668">
    <property type="component" value="Unassembled WGS sequence"/>
</dbReference>